<protein>
    <submittedName>
        <fullName evidence="1">Uncharacterized protein</fullName>
    </submittedName>
</protein>
<reference evidence="1 2" key="1">
    <citation type="journal article" date="2016" name="Nat. Commun.">
        <title>Thousands of microbial genomes shed light on interconnected biogeochemical processes in an aquifer system.</title>
        <authorList>
            <person name="Anantharaman K."/>
            <person name="Brown C.T."/>
            <person name="Hug L.A."/>
            <person name="Sharon I."/>
            <person name="Castelle C.J."/>
            <person name="Probst A.J."/>
            <person name="Thomas B.C."/>
            <person name="Singh A."/>
            <person name="Wilkins M.J."/>
            <person name="Karaoz U."/>
            <person name="Brodie E.L."/>
            <person name="Williams K.H."/>
            <person name="Hubbard S.S."/>
            <person name="Banfield J.F."/>
        </authorList>
    </citation>
    <scope>NUCLEOTIDE SEQUENCE [LARGE SCALE GENOMIC DNA]</scope>
</reference>
<evidence type="ECO:0000313" key="2">
    <source>
        <dbReference type="Proteomes" id="UP000176853"/>
    </source>
</evidence>
<evidence type="ECO:0000313" key="1">
    <source>
        <dbReference type="EMBL" id="OGC51313.1"/>
    </source>
</evidence>
<dbReference type="EMBL" id="MEVB01000047">
    <property type="protein sequence ID" value="OGC51313.1"/>
    <property type="molecule type" value="Genomic_DNA"/>
</dbReference>
<comment type="caution">
    <text evidence="1">The sequence shown here is derived from an EMBL/GenBank/DDBJ whole genome shotgun (WGS) entry which is preliminary data.</text>
</comment>
<dbReference type="AlphaFoldDB" id="A0A1F4V479"/>
<dbReference type="Proteomes" id="UP000176853">
    <property type="component" value="Unassembled WGS sequence"/>
</dbReference>
<accession>A0A1F4V479</accession>
<gene>
    <name evidence="1" type="ORF">A2709_01245</name>
</gene>
<sequence>MVEPLIVLEGGINTNEGFTPFAPTSPITVTTRFMTDIVVTVYNRGEATGARIVVTAHRAWTATVSGGSGKLDFQGSISAEWGQWVYEGPFAGSGPIELVVHTTTPPFRPARWDIFVKAVPLGTGDWQERQVVIQNSRYGTYLPIMVR</sequence>
<name>A0A1F4V479_UNCKA</name>
<proteinExistence type="predicted"/>
<organism evidence="1 2">
    <name type="scientific">candidate division WWE3 bacterium RIFCSPHIGHO2_01_FULL_43_9</name>
    <dbReference type="NCBI Taxonomy" id="1802618"/>
    <lineage>
        <taxon>Bacteria</taxon>
        <taxon>Katanobacteria</taxon>
    </lineage>
</organism>